<protein>
    <submittedName>
        <fullName evidence="1">Uncharacterized protein</fullName>
    </submittedName>
</protein>
<proteinExistence type="predicted"/>
<reference evidence="1" key="1">
    <citation type="journal article" date="2021" name="Proc. Natl. Acad. Sci. U.S.A.">
        <title>A Catalog of Tens of Thousands of Viruses from Human Metagenomes Reveals Hidden Associations with Chronic Diseases.</title>
        <authorList>
            <person name="Tisza M.J."/>
            <person name="Buck C.B."/>
        </authorList>
    </citation>
    <scope>NUCLEOTIDE SEQUENCE</scope>
    <source>
        <strain evidence="1">CtHiz26</strain>
    </source>
</reference>
<sequence>MIKAEDLRIGDLVIVNENCSLEQGTIGKVSEVRSTPLYKENEGSIGLKPISNDKWPWGVLCRNIDPIPLTPEILEKNGWKYISRKGLPWALFRKKGCSVRIAYDSKDDKVPFSVGKEIQELKNINYVHELQHILWVLGEDANLKI</sequence>
<accession>A0A8S5Q566</accession>
<organism evidence="1">
    <name type="scientific">Siphoviridae sp. ctHiz26</name>
    <dbReference type="NCBI Taxonomy" id="2825423"/>
    <lineage>
        <taxon>Viruses</taxon>
        <taxon>Duplodnaviria</taxon>
        <taxon>Heunggongvirae</taxon>
        <taxon>Uroviricota</taxon>
        <taxon>Caudoviricetes</taxon>
    </lineage>
</organism>
<evidence type="ECO:0000313" key="1">
    <source>
        <dbReference type="EMBL" id="DAE14455.1"/>
    </source>
</evidence>
<dbReference type="EMBL" id="BK015583">
    <property type="protein sequence ID" value="DAE14455.1"/>
    <property type="molecule type" value="Genomic_DNA"/>
</dbReference>
<name>A0A8S5Q566_9CAUD</name>